<dbReference type="Proteomes" id="UP000823910">
    <property type="component" value="Unassembled WGS sequence"/>
</dbReference>
<comment type="cofactor">
    <cofactor evidence="2">
        <name>FAD</name>
        <dbReference type="ChEBI" id="CHEBI:57692"/>
    </cofactor>
</comment>
<dbReference type="InterPro" id="IPR001279">
    <property type="entry name" value="Metallo-B-lactamas"/>
</dbReference>
<dbReference type="InterPro" id="IPR036866">
    <property type="entry name" value="RibonucZ/Hydroxyglut_hydro"/>
</dbReference>
<dbReference type="InterPro" id="IPR036188">
    <property type="entry name" value="FAD/NAD-bd_sf"/>
</dbReference>
<sequence length="853" mass="94512">MKPVELRENFYWTGIIDENLRVFDIIMYTEFGTTYNSYVMKTAGKTILFETAKAAFFEEYLEGLKRVIDVRGIDYLVVSHTEPDHAGSVERLLEYSPQMKIVATPCAISFLKEIVNRDFVSLPVKDNQEMTIGNRTLQFLTVPNLHWPDTMYTFIREEQILVTCDSFGAHYCLPGVVSTAITQEEDYQKALKYYYDCIIGPFKPFMLAALDRVEDMDITMVCTGHGPVLVGDRIREVMEQYRQWSQTVNPNTQKMVLIPYVSAYGYTGMLAERIGQGVKDSGAIDVRLYDMVKEDAAKVREEMQYADGILLGTPTILGDALRPMWDLALDMSPGVWAGRHGGVFGSYGWSGEGVPNLTRRLEQLKMKVSPGFKVRFKPSQADLVSAYEYGYRFGCAVLEKEPKVPKKQGSRRLVKCLVCGEIFDSSLEICPVCGVGKENFVPVEAEESSFTNNTEEFYLILGNGAAGFYAAKAIRERDKTGTIVMISDEPYPAYNRPMLTKSIVAGLEADQIAMADKTWYDTHQVYQMLEKRVVAIHKDDHTVELDDGSRIFFTKLIYALGSECFIPPIPGSELPQVTAIRRLDDVRKLEMLMEDSREAVVIGGGVLGLEAAWELKKSGLAVTVLEAAPVLMGRQLDGEAGALLKDIAARQGIAIYTGANVSRIEGQDKVEAVCLADGTRIPAQLVVVSAGVRANVELARKMGLAVGRAVTVNEAMETSEPSVYACGDCAEYEGMNYAIWPQAMEQGKVAGANAAGDSLEYEPVSAALTFHGMNTALFAAGDNGKNPHLLYKTVEFKDMGKGYYRKYFFLNNRLCGVILLGDLSQMAAVSQALKEHASYEEIIGRQPSDPALS</sequence>
<protein>
    <submittedName>
        <fullName evidence="11">FAD-dependent oxidoreductase</fullName>
    </submittedName>
</protein>
<feature type="domain" description="Rubredoxin-like" evidence="10">
    <location>
        <begin position="411"/>
        <end position="443"/>
    </location>
</feature>
<keyword evidence="6" id="KW-0274">FAD</keyword>
<dbReference type="GO" id="GO:0010181">
    <property type="term" value="F:FMN binding"/>
    <property type="evidence" value="ECO:0007669"/>
    <property type="project" value="InterPro"/>
</dbReference>
<dbReference type="InterPro" id="IPR029039">
    <property type="entry name" value="Flavoprotein-like_sf"/>
</dbReference>
<keyword evidence="4" id="KW-0813">Transport</keyword>
<comment type="caution">
    <text evidence="11">The sequence shown here is derived from an EMBL/GenBank/DDBJ whole genome shotgun (WGS) entry which is preliminary data.</text>
</comment>
<evidence type="ECO:0000256" key="1">
    <source>
        <dbReference type="ARBA" id="ARBA00001962"/>
    </source>
</evidence>
<reference evidence="11" key="2">
    <citation type="submission" date="2021-04" db="EMBL/GenBank/DDBJ databases">
        <authorList>
            <person name="Gilroy R."/>
        </authorList>
    </citation>
    <scope>NUCLEOTIDE SEQUENCE</scope>
    <source>
        <strain evidence="11">CHK180-15479</strain>
    </source>
</reference>
<comment type="similarity">
    <text evidence="3">In the N-terminal section; belongs to the zinc metallo-hydrolase group 3 family.</text>
</comment>
<dbReference type="InterPro" id="IPR041575">
    <property type="entry name" value="Rubredoxin_C"/>
</dbReference>
<comment type="cofactor">
    <cofactor evidence="1">
        <name>Fe cation</name>
        <dbReference type="ChEBI" id="CHEBI:24875"/>
    </cofactor>
</comment>
<evidence type="ECO:0000256" key="2">
    <source>
        <dbReference type="ARBA" id="ARBA00001974"/>
    </source>
</evidence>
<accession>A0A9D2MZP7</accession>
<evidence type="ECO:0000256" key="5">
    <source>
        <dbReference type="ARBA" id="ARBA00022630"/>
    </source>
</evidence>
<organism evidence="11 12">
    <name type="scientific">Candidatus Enterocloster excrementipullorum</name>
    <dbReference type="NCBI Taxonomy" id="2838559"/>
    <lineage>
        <taxon>Bacteria</taxon>
        <taxon>Bacillati</taxon>
        <taxon>Bacillota</taxon>
        <taxon>Clostridia</taxon>
        <taxon>Lachnospirales</taxon>
        <taxon>Lachnospiraceae</taxon>
        <taxon>Enterocloster</taxon>
    </lineage>
</organism>
<dbReference type="AlphaFoldDB" id="A0A9D2MZP7"/>
<evidence type="ECO:0000256" key="3">
    <source>
        <dbReference type="ARBA" id="ARBA00007121"/>
    </source>
</evidence>
<reference evidence="11" key="1">
    <citation type="journal article" date="2021" name="PeerJ">
        <title>Extensive microbial diversity within the chicken gut microbiome revealed by metagenomics and culture.</title>
        <authorList>
            <person name="Gilroy R."/>
            <person name="Ravi A."/>
            <person name="Getino M."/>
            <person name="Pursley I."/>
            <person name="Horton D.L."/>
            <person name="Alikhan N.F."/>
            <person name="Baker D."/>
            <person name="Gharbi K."/>
            <person name="Hall N."/>
            <person name="Watson M."/>
            <person name="Adriaenssens E.M."/>
            <person name="Foster-Nyarko E."/>
            <person name="Jarju S."/>
            <person name="Secka A."/>
            <person name="Antonio M."/>
            <person name="Oren A."/>
            <person name="Chaudhuri R.R."/>
            <person name="La Ragione R."/>
            <person name="Hildebrand F."/>
            <person name="Pallen M.J."/>
        </authorList>
    </citation>
    <scope>NUCLEOTIDE SEQUENCE</scope>
    <source>
        <strain evidence="11">CHK180-15479</strain>
    </source>
</reference>
<keyword evidence="7" id="KW-0249">Electron transport</keyword>
<dbReference type="Pfam" id="PF00258">
    <property type="entry name" value="Flavodoxin_1"/>
    <property type="match status" value="1"/>
</dbReference>
<proteinExistence type="inferred from homology"/>
<evidence type="ECO:0000313" key="12">
    <source>
        <dbReference type="Proteomes" id="UP000823910"/>
    </source>
</evidence>
<keyword evidence="8" id="KW-0408">Iron</keyword>
<dbReference type="CDD" id="cd07709">
    <property type="entry name" value="flavodiiron_proteins_MBL-fold"/>
    <property type="match status" value="1"/>
</dbReference>
<dbReference type="SUPFAM" id="SSF52218">
    <property type="entry name" value="Flavoproteins"/>
    <property type="match status" value="1"/>
</dbReference>
<dbReference type="PRINTS" id="PR00411">
    <property type="entry name" value="PNDRDTASEI"/>
</dbReference>
<dbReference type="SMART" id="SM00849">
    <property type="entry name" value="Lactamase_B"/>
    <property type="match status" value="1"/>
</dbReference>
<dbReference type="PROSITE" id="PS50903">
    <property type="entry name" value="RUBREDOXIN_LIKE"/>
    <property type="match status" value="1"/>
</dbReference>
<dbReference type="GO" id="GO:0016651">
    <property type="term" value="F:oxidoreductase activity, acting on NAD(P)H"/>
    <property type="evidence" value="ECO:0007669"/>
    <property type="project" value="UniProtKB-ARBA"/>
</dbReference>
<dbReference type="InterPro" id="IPR051285">
    <property type="entry name" value="NADH_oxidoreductase_modular"/>
</dbReference>
<name>A0A9D2MZP7_9FIRM</name>
<evidence type="ECO:0000259" key="9">
    <source>
        <dbReference type="PROSITE" id="PS50902"/>
    </source>
</evidence>
<evidence type="ECO:0000256" key="7">
    <source>
        <dbReference type="ARBA" id="ARBA00022982"/>
    </source>
</evidence>
<dbReference type="Gene3D" id="2.20.28.10">
    <property type="match status" value="1"/>
</dbReference>
<dbReference type="InterPro" id="IPR008254">
    <property type="entry name" value="Flavodoxin/NO_synth"/>
</dbReference>
<dbReference type="Gene3D" id="3.40.50.360">
    <property type="match status" value="1"/>
</dbReference>
<evidence type="ECO:0000256" key="6">
    <source>
        <dbReference type="ARBA" id="ARBA00022827"/>
    </source>
</evidence>
<dbReference type="Gene3D" id="3.60.15.10">
    <property type="entry name" value="Ribonuclease Z/Hydroxyacylglutathione hydrolase-like"/>
    <property type="match status" value="1"/>
</dbReference>
<dbReference type="SUPFAM" id="SSF57802">
    <property type="entry name" value="Rubredoxin-like"/>
    <property type="match status" value="1"/>
</dbReference>
<dbReference type="InterPro" id="IPR045761">
    <property type="entry name" value="ODP_dom"/>
</dbReference>
<dbReference type="Gene3D" id="3.50.50.60">
    <property type="entry name" value="FAD/NAD(P)-binding domain"/>
    <property type="match status" value="2"/>
</dbReference>
<dbReference type="InterPro" id="IPR024934">
    <property type="entry name" value="Rubredoxin-like_dom"/>
</dbReference>
<dbReference type="SUPFAM" id="SSF56281">
    <property type="entry name" value="Metallo-hydrolase/oxidoreductase"/>
    <property type="match status" value="1"/>
</dbReference>
<dbReference type="PANTHER" id="PTHR32145">
    <property type="entry name" value="DIFLAVIN FLAVOPROTEIN A 2-RELATED"/>
    <property type="match status" value="1"/>
</dbReference>
<gene>
    <name evidence="11" type="ORF">H9704_05065</name>
</gene>
<dbReference type="EMBL" id="DWWT01000020">
    <property type="protein sequence ID" value="HJC05509.1"/>
    <property type="molecule type" value="Genomic_DNA"/>
</dbReference>
<dbReference type="Pfam" id="PF07992">
    <property type="entry name" value="Pyr_redox_2"/>
    <property type="match status" value="1"/>
</dbReference>
<dbReference type="CDD" id="cd00350">
    <property type="entry name" value="rubredoxin_like"/>
    <property type="match status" value="1"/>
</dbReference>
<dbReference type="Gene3D" id="3.30.390.30">
    <property type="match status" value="1"/>
</dbReference>
<dbReference type="SUPFAM" id="SSF51905">
    <property type="entry name" value="FAD/NAD(P)-binding domain"/>
    <property type="match status" value="2"/>
</dbReference>
<evidence type="ECO:0000256" key="4">
    <source>
        <dbReference type="ARBA" id="ARBA00022448"/>
    </source>
</evidence>
<dbReference type="PANTHER" id="PTHR32145:SF11">
    <property type="entry name" value="DIFLAVIN FLAVOPROTEIN A 2-RELATED"/>
    <property type="match status" value="1"/>
</dbReference>
<evidence type="ECO:0000259" key="10">
    <source>
        <dbReference type="PROSITE" id="PS50903"/>
    </source>
</evidence>
<keyword evidence="5" id="KW-0285">Flavoprotein</keyword>
<dbReference type="Pfam" id="PF18267">
    <property type="entry name" value="Rubredoxin_C"/>
    <property type="match status" value="1"/>
</dbReference>
<dbReference type="InterPro" id="IPR023753">
    <property type="entry name" value="FAD/NAD-binding_dom"/>
</dbReference>
<dbReference type="PROSITE" id="PS50902">
    <property type="entry name" value="FLAVODOXIN_LIKE"/>
    <property type="match status" value="1"/>
</dbReference>
<evidence type="ECO:0000256" key="8">
    <source>
        <dbReference type="ARBA" id="ARBA00023004"/>
    </source>
</evidence>
<dbReference type="GO" id="GO:0005506">
    <property type="term" value="F:iron ion binding"/>
    <property type="evidence" value="ECO:0007669"/>
    <property type="project" value="InterPro"/>
</dbReference>
<dbReference type="InterPro" id="IPR016156">
    <property type="entry name" value="FAD/NAD-linked_Rdtase_dimer_sf"/>
</dbReference>
<dbReference type="PRINTS" id="PR00368">
    <property type="entry name" value="FADPNR"/>
</dbReference>
<feature type="domain" description="Flavodoxin-like" evidence="9">
    <location>
        <begin position="256"/>
        <end position="394"/>
    </location>
</feature>
<dbReference type="Pfam" id="PF19583">
    <property type="entry name" value="ODP"/>
    <property type="match status" value="1"/>
</dbReference>
<evidence type="ECO:0000313" key="11">
    <source>
        <dbReference type="EMBL" id="HJC05509.1"/>
    </source>
</evidence>